<evidence type="ECO:0000256" key="2">
    <source>
        <dbReference type="ARBA" id="ARBA00022676"/>
    </source>
</evidence>
<dbReference type="OrthoDB" id="9807778at2"/>
<dbReference type="GO" id="GO:0005886">
    <property type="term" value="C:plasma membrane"/>
    <property type="evidence" value="ECO:0007669"/>
    <property type="project" value="TreeGrafter"/>
</dbReference>
<dbReference type="Pfam" id="PF00535">
    <property type="entry name" value="Glycos_transf_2"/>
    <property type="match status" value="1"/>
</dbReference>
<keyword evidence="2" id="KW-0328">Glycosyltransferase</keyword>
<dbReference type="RefSeq" id="WP_076667614.1">
    <property type="nucleotide sequence ID" value="NZ_FTPP01000001.1"/>
</dbReference>
<keyword evidence="1" id="KW-1003">Cell membrane</keyword>
<dbReference type="SUPFAM" id="SSF53448">
    <property type="entry name" value="Nucleotide-diphospho-sugar transferases"/>
    <property type="match status" value="1"/>
</dbReference>
<keyword evidence="4" id="KW-0812">Transmembrane</keyword>
<dbReference type="STRING" id="1317125.SAMN05444128_0530"/>
<protein>
    <submittedName>
        <fullName evidence="9">Glycosyltransferase involved in cell wall bisynthesis</fullName>
    </submittedName>
</protein>
<evidence type="ECO:0000313" key="9">
    <source>
        <dbReference type="EMBL" id="SIT77723.1"/>
    </source>
</evidence>
<dbReference type="AlphaFoldDB" id="A0A1R3WM60"/>
<feature type="domain" description="Glycosyltransferase 2-like" evidence="8">
    <location>
        <begin position="16"/>
        <end position="146"/>
    </location>
</feature>
<dbReference type="Gene3D" id="3.90.550.10">
    <property type="entry name" value="Spore Coat Polysaccharide Biosynthesis Protein SpsA, Chain A"/>
    <property type="match status" value="1"/>
</dbReference>
<evidence type="ECO:0000256" key="6">
    <source>
        <dbReference type="ARBA" id="ARBA00022989"/>
    </source>
</evidence>
<proteinExistence type="predicted"/>
<gene>
    <name evidence="9" type="ORF">SAMN05444128_0530</name>
</gene>
<keyword evidence="10" id="KW-1185">Reference proteome</keyword>
<name>A0A1R3WM60_9BACT</name>
<dbReference type="PANTHER" id="PTHR48090">
    <property type="entry name" value="UNDECAPRENYL-PHOSPHATE 4-DEOXY-4-FORMAMIDO-L-ARABINOSE TRANSFERASE-RELATED"/>
    <property type="match status" value="1"/>
</dbReference>
<keyword evidence="6" id="KW-1133">Transmembrane helix</keyword>
<evidence type="ECO:0000256" key="7">
    <source>
        <dbReference type="ARBA" id="ARBA00023136"/>
    </source>
</evidence>
<dbReference type="InterPro" id="IPR029044">
    <property type="entry name" value="Nucleotide-diphossugar_trans"/>
</dbReference>
<evidence type="ECO:0000256" key="5">
    <source>
        <dbReference type="ARBA" id="ARBA00022985"/>
    </source>
</evidence>
<evidence type="ECO:0000259" key="8">
    <source>
        <dbReference type="Pfam" id="PF00535"/>
    </source>
</evidence>
<evidence type="ECO:0000313" key="10">
    <source>
        <dbReference type="Proteomes" id="UP000187181"/>
    </source>
</evidence>
<dbReference type="InterPro" id="IPR050256">
    <property type="entry name" value="Glycosyltransferase_2"/>
</dbReference>
<reference evidence="10" key="1">
    <citation type="submission" date="2017-01" db="EMBL/GenBank/DDBJ databases">
        <authorList>
            <person name="Varghese N."/>
            <person name="Submissions S."/>
        </authorList>
    </citation>
    <scope>NUCLEOTIDE SEQUENCE [LARGE SCALE GENOMIC DNA]</scope>
    <source>
        <strain evidence="10">LP100</strain>
    </source>
</reference>
<dbReference type="GO" id="GO:0009103">
    <property type="term" value="P:lipopolysaccharide biosynthetic process"/>
    <property type="evidence" value="ECO:0007669"/>
    <property type="project" value="UniProtKB-KW"/>
</dbReference>
<dbReference type="InterPro" id="IPR001173">
    <property type="entry name" value="Glyco_trans_2-like"/>
</dbReference>
<dbReference type="EMBL" id="FTPP01000001">
    <property type="protein sequence ID" value="SIT77723.1"/>
    <property type="molecule type" value="Genomic_DNA"/>
</dbReference>
<sequence>MVNEFYREAPVKPSLTILVPVYNEAECLVRLSEALDAFLPQSPIPAQVLFINDGSTDNSLHMMREICARRQGYGYISLSQNKGLSTAIKAGIDHCQSTYIGYIDADLQTSPLDFLLFFEHLPEHEMVCGIRMKRKDTFVKKISSRIANGFRRRMIDDGIVDTGCPLKIVDAAYAKRVPFFDGMHRFLPALIQLQGGRVKQVPVQHFERYAGTSKYHLFNRIWGPLNDTFAFRWMRKRYIRYTIAEQSVNKTAAQHEQV</sequence>
<keyword evidence="5" id="KW-0448">Lipopolysaccharide biosynthesis</keyword>
<keyword evidence="7" id="KW-0472">Membrane</keyword>
<dbReference type="Proteomes" id="UP000187181">
    <property type="component" value="Unassembled WGS sequence"/>
</dbReference>
<dbReference type="PANTHER" id="PTHR48090:SF3">
    <property type="entry name" value="UNDECAPRENYL-PHOSPHATE 4-DEOXY-4-FORMAMIDO-L-ARABINOSE TRANSFERASE"/>
    <property type="match status" value="1"/>
</dbReference>
<evidence type="ECO:0000256" key="4">
    <source>
        <dbReference type="ARBA" id="ARBA00022692"/>
    </source>
</evidence>
<keyword evidence="3 9" id="KW-0808">Transferase</keyword>
<evidence type="ECO:0000256" key="1">
    <source>
        <dbReference type="ARBA" id="ARBA00022475"/>
    </source>
</evidence>
<dbReference type="GO" id="GO:0099621">
    <property type="term" value="F:undecaprenyl-phosphate 4-deoxy-4-formamido-L-arabinose transferase activity"/>
    <property type="evidence" value="ECO:0007669"/>
    <property type="project" value="TreeGrafter"/>
</dbReference>
<dbReference type="CDD" id="cd04187">
    <property type="entry name" value="DPM1_like_bac"/>
    <property type="match status" value="1"/>
</dbReference>
<accession>A0A1R3WM60</accession>
<evidence type="ECO:0000256" key="3">
    <source>
        <dbReference type="ARBA" id="ARBA00022679"/>
    </source>
</evidence>
<organism evidence="9 10">
    <name type="scientific">Pontibacter indicus</name>
    <dbReference type="NCBI Taxonomy" id="1317125"/>
    <lineage>
        <taxon>Bacteria</taxon>
        <taxon>Pseudomonadati</taxon>
        <taxon>Bacteroidota</taxon>
        <taxon>Cytophagia</taxon>
        <taxon>Cytophagales</taxon>
        <taxon>Hymenobacteraceae</taxon>
        <taxon>Pontibacter</taxon>
    </lineage>
</organism>